<name>A0A2H4YFY8_9CAUD</name>
<evidence type="ECO:0000313" key="2">
    <source>
        <dbReference type="Proteomes" id="UP000240395"/>
    </source>
</evidence>
<dbReference type="Pfam" id="PF17602">
    <property type="entry name" value="DUF5498"/>
    <property type="match status" value="1"/>
</dbReference>
<reference evidence="1 2" key="1">
    <citation type="submission" date="2017-10" db="EMBL/GenBank/DDBJ databases">
        <title>Antibacterial composition for extension of chilled fish shelf life and decreasing of risk of food-borne infections, bacteriophage strains for its preparation.</title>
        <authorList>
            <person name="Zulkarneev E.R."/>
            <person name="Aleshkin A.V."/>
            <person name="Rubalsky O.V."/>
            <person name="Kiseleva I.A."/>
            <person name="Rubalskii E.O."/>
            <person name="Lebedev S.N."/>
        </authorList>
    </citation>
    <scope>NUCLEOTIDE SEQUENCE [LARGE SCALE GENOMIC DNA]</scope>
</reference>
<keyword evidence="2" id="KW-1185">Reference proteome</keyword>
<dbReference type="Proteomes" id="UP000240395">
    <property type="component" value="Segment"/>
</dbReference>
<proteinExistence type="predicted"/>
<protein>
    <submittedName>
        <fullName evidence="1">Uncharacterized protein</fullName>
    </submittedName>
</protein>
<dbReference type="EMBL" id="MG250484">
    <property type="protein sequence ID" value="AUE23092.1"/>
    <property type="molecule type" value="Genomic_DNA"/>
</dbReference>
<sequence>MKSIFRINGVEAVVEGVIPMSEPFNEAVQKELEKLFNGHDKFIINPLNRFGMKDKIDDYINGVVKGEIEGEFPVAVTVIDKDESICTVPAFILFRK</sequence>
<gene>
    <name evidence="1" type="ORF">Cf1_00229</name>
</gene>
<organism evidence="1 2">
    <name type="scientific">Citrobacter phage CF1 ERZ-2017</name>
    <dbReference type="NCBI Taxonomy" id="2267236"/>
    <lineage>
        <taxon>Viruses</taxon>
        <taxon>Duplodnaviria</taxon>
        <taxon>Heunggongvirae</taxon>
        <taxon>Uroviricota</taxon>
        <taxon>Caudoviricetes</taxon>
        <taxon>Pantevenvirales</taxon>
        <taxon>Straboviridae</taxon>
        <taxon>Tevenvirinae</taxon>
        <taxon>Moonvirus</taxon>
        <taxon>Moonvirus cf1</taxon>
    </lineage>
</organism>
<accession>A0A2H4YFY8</accession>
<evidence type="ECO:0000313" key="1">
    <source>
        <dbReference type="EMBL" id="AUE23092.1"/>
    </source>
</evidence>
<dbReference type="InterPro" id="IPR035134">
    <property type="entry name" value="DUF5498"/>
</dbReference>